<gene>
    <name evidence="2" type="ORF">M569_06090</name>
</gene>
<feature type="region of interest" description="Disordered" evidence="1">
    <location>
        <begin position="81"/>
        <end position="101"/>
    </location>
</feature>
<dbReference type="AlphaFoldDB" id="S8CUW0"/>
<organism evidence="2 3">
    <name type="scientific">Genlisea aurea</name>
    <dbReference type="NCBI Taxonomy" id="192259"/>
    <lineage>
        <taxon>Eukaryota</taxon>
        <taxon>Viridiplantae</taxon>
        <taxon>Streptophyta</taxon>
        <taxon>Embryophyta</taxon>
        <taxon>Tracheophyta</taxon>
        <taxon>Spermatophyta</taxon>
        <taxon>Magnoliopsida</taxon>
        <taxon>eudicotyledons</taxon>
        <taxon>Gunneridae</taxon>
        <taxon>Pentapetalae</taxon>
        <taxon>asterids</taxon>
        <taxon>lamiids</taxon>
        <taxon>Lamiales</taxon>
        <taxon>Lentibulariaceae</taxon>
        <taxon>Genlisea</taxon>
    </lineage>
</organism>
<evidence type="ECO:0000313" key="2">
    <source>
        <dbReference type="EMBL" id="EPS68681.1"/>
    </source>
</evidence>
<accession>S8CUW0</accession>
<evidence type="ECO:0000256" key="1">
    <source>
        <dbReference type="SAM" id="MobiDB-lite"/>
    </source>
</evidence>
<proteinExistence type="predicted"/>
<feature type="region of interest" description="Disordered" evidence="1">
    <location>
        <begin position="116"/>
        <end position="135"/>
    </location>
</feature>
<protein>
    <submittedName>
        <fullName evidence="2">Uncharacterized protein</fullName>
    </submittedName>
</protein>
<evidence type="ECO:0000313" key="3">
    <source>
        <dbReference type="Proteomes" id="UP000015453"/>
    </source>
</evidence>
<dbReference type="EMBL" id="AUSU01002493">
    <property type="protein sequence ID" value="EPS68681.1"/>
    <property type="molecule type" value="Genomic_DNA"/>
</dbReference>
<keyword evidence="3" id="KW-1185">Reference proteome</keyword>
<comment type="caution">
    <text evidence="2">The sequence shown here is derived from an EMBL/GenBank/DDBJ whole genome shotgun (WGS) entry which is preliminary data.</text>
</comment>
<dbReference type="PANTHER" id="PTHR33264:SF8">
    <property type="entry name" value="EXPRESSED PROTEIN"/>
    <property type="match status" value="1"/>
</dbReference>
<reference evidence="2 3" key="1">
    <citation type="journal article" date="2013" name="BMC Genomics">
        <title>The miniature genome of a carnivorous plant Genlisea aurea contains a low number of genes and short non-coding sequences.</title>
        <authorList>
            <person name="Leushkin E.V."/>
            <person name="Sutormin R.A."/>
            <person name="Nabieva E.R."/>
            <person name="Penin A.A."/>
            <person name="Kondrashov A.S."/>
            <person name="Logacheva M.D."/>
        </authorList>
    </citation>
    <scope>NUCLEOTIDE SEQUENCE [LARGE SCALE GENOMIC DNA]</scope>
</reference>
<dbReference type="PANTHER" id="PTHR33264">
    <property type="entry name" value="EXPRESSED PROTEIN"/>
    <property type="match status" value="1"/>
</dbReference>
<name>S8CUW0_9LAMI</name>
<dbReference type="Proteomes" id="UP000015453">
    <property type="component" value="Unassembled WGS sequence"/>
</dbReference>
<sequence>MTTRSQAPDRPPTLLNNPAIDVPRLRRTPEELAGQTAADCVAICCCVPCCIFNAIALAVYKIPVGLARKVRTVRRRRRLRERKCVSDDEQGGASVEKLPELSQEAAELDNEMREKFKGGGFWRRPSPAEISERDN</sequence>